<dbReference type="Pfam" id="PF20042">
    <property type="entry name" value="DUF6444"/>
    <property type="match status" value="1"/>
</dbReference>
<feature type="domain" description="DUF6444" evidence="3">
    <location>
        <begin position="13"/>
        <end position="86"/>
    </location>
</feature>
<evidence type="ECO:0000313" key="4">
    <source>
        <dbReference type="EMBL" id="AJF07145.1"/>
    </source>
</evidence>
<sequence>MTINNIDVDATIEQVKTLLAQEKDLSPAVKSSLEVLLLLVTLLANRFGLNSKNSSKPPSADPNREKQSRAKSNRKPGGQPGRRGTTLQPVADPDEIEVLQLDRSTLPAGNYREIGYESRQVVDLDISRIVTEYRAQILEDERGNRHVAPFPEGVTRAVQYGIGVKVNAVYMSQFQLLPYNRIGDHFWEQIQIPVSVGSIYNFNQDAYDRLEAFDRWIRAQLSASRLIHADETGINIEGKRQWLHSASNAEFTFFHPHAKRGGEALDEIGILPAFSGILCHDHWKPYYKYGACHALCNAHHLRELERAWEQDKQQWAQQMTILLKEINKATVDAGGHLDDFAAGIYRKRYRALLDVAEKECPAPDESQRKGRRGRLARSKARNLLERLRDFENDVLRFMVEDEVPFSNNQAENDLRMTKVQQKISGCFRSWEGAKMFCRIRSYLSTCRKQGLSASAALRLLFEGKSPRFMESD</sequence>
<feature type="domain" description="Transposase IS66 central" evidence="2">
    <location>
        <begin position="169"/>
        <end position="434"/>
    </location>
</feature>
<evidence type="ECO:0000313" key="5">
    <source>
        <dbReference type="Proteomes" id="UP000035036"/>
    </source>
</evidence>
<name>A0A0B5FSL7_9BACT</name>
<dbReference type="RefSeq" id="WP_040200986.1">
    <property type="nucleotide sequence ID" value="NZ_CP010311.1"/>
</dbReference>
<dbReference type="AlphaFoldDB" id="A0A0B5FSL7"/>
<dbReference type="PANTHER" id="PTHR33678">
    <property type="entry name" value="BLL1576 PROTEIN"/>
    <property type="match status" value="1"/>
</dbReference>
<dbReference type="InterPro" id="IPR045618">
    <property type="entry name" value="DUF6444"/>
</dbReference>
<dbReference type="InterPro" id="IPR004291">
    <property type="entry name" value="Transposase_IS66_central"/>
</dbReference>
<gene>
    <name evidence="4" type="ORF">GSUB_12015</name>
</gene>
<organism evidence="4 5">
    <name type="scientific">Geoalkalibacter subterraneus</name>
    <dbReference type="NCBI Taxonomy" id="483547"/>
    <lineage>
        <taxon>Bacteria</taxon>
        <taxon>Pseudomonadati</taxon>
        <taxon>Thermodesulfobacteriota</taxon>
        <taxon>Desulfuromonadia</taxon>
        <taxon>Desulfuromonadales</taxon>
        <taxon>Geoalkalibacteraceae</taxon>
        <taxon>Geoalkalibacter</taxon>
    </lineage>
</organism>
<evidence type="ECO:0000259" key="3">
    <source>
        <dbReference type="Pfam" id="PF20042"/>
    </source>
</evidence>
<accession>A0A0B5FSL7</accession>
<feature type="region of interest" description="Disordered" evidence="1">
    <location>
        <begin position="50"/>
        <end position="93"/>
    </location>
</feature>
<dbReference type="STRING" id="483547.GSUB_12015"/>
<dbReference type="Proteomes" id="UP000035036">
    <property type="component" value="Chromosome"/>
</dbReference>
<dbReference type="KEGG" id="gsb:GSUB_12015"/>
<dbReference type="OrthoDB" id="3638270at2"/>
<dbReference type="InterPro" id="IPR052344">
    <property type="entry name" value="Transposase-related"/>
</dbReference>
<reference evidence="4 5" key="1">
    <citation type="journal article" date="2015" name="Genome Announc.">
        <title>Genomes of Geoalkalibacter ferrihydriticus Z-0531T and Geoalkalibacter subterraneus Red1T, Two Haloalkaliphilic Metal-Reducing Deltaproteobacteria.</title>
        <authorList>
            <person name="Badalamenti J.P."/>
            <person name="Krajmalnik-Brown R."/>
            <person name="Torres C.I."/>
            <person name="Bond D.R."/>
        </authorList>
    </citation>
    <scope>NUCLEOTIDE SEQUENCE [LARGE SCALE GENOMIC DNA]</scope>
    <source>
        <strain evidence="4 5">Red1</strain>
    </source>
</reference>
<evidence type="ECO:0000259" key="2">
    <source>
        <dbReference type="Pfam" id="PF03050"/>
    </source>
</evidence>
<keyword evidence="5" id="KW-1185">Reference proteome</keyword>
<dbReference type="NCBIfam" id="NF033517">
    <property type="entry name" value="transpos_IS66"/>
    <property type="match status" value="1"/>
</dbReference>
<evidence type="ECO:0000256" key="1">
    <source>
        <dbReference type="SAM" id="MobiDB-lite"/>
    </source>
</evidence>
<dbReference type="Pfam" id="PF03050">
    <property type="entry name" value="DDE_Tnp_IS66"/>
    <property type="match status" value="1"/>
</dbReference>
<dbReference type="HOGENOM" id="CLU_039294_2_0_7"/>
<dbReference type="EMBL" id="CP010311">
    <property type="protein sequence ID" value="AJF07145.1"/>
    <property type="molecule type" value="Genomic_DNA"/>
</dbReference>
<dbReference type="PANTHER" id="PTHR33678:SF1">
    <property type="entry name" value="BLL1576 PROTEIN"/>
    <property type="match status" value="1"/>
</dbReference>
<proteinExistence type="predicted"/>
<protein>
    <submittedName>
        <fullName evidence="4">Transposase</fullName>
    </submittedName>
</protein>